<dbReference type="InterPro" id="IPR029044">
    <property type="entry name" value="Nucleotide-diphossugar_trans"/>
</dbReference>
<dbReference type="SUPFAM" id="SSF53448">
    <property type="entry name" value="Nucleotide-diphospho-sugar transferases"/>
    <property type="match status" value="1"/>
</dbReference>
<feature type="domain" description="Glycosyltransferase 2-like" evidence="1">
    <location>
        <begin position="15"/>
        <end position="178"/>
    </location>
</feature>
<accession>A0ABD5QFP4</accession>
<dbReference type="InterPro" id="IPR050834">
    <property type="entry name" value="Glycosyltransf_2"/>
</dbReference>
<evidence type="ECO:0000313" key="3">
    <source>
        <dbReference type="Proteomes" id="UP001595925"/>
    </source>
</evidence>
<dbReference type="PANTHER" id="PTHR43685">
    <property type="entry name" value="GLYCOSYLTRANSFERASE"/>
    <property type="match status" value="1"/>
</dbReference>
<dbReference type="GO" id="GO:0016757">
    <property type="term" value="F:glycosyltransferase activity"/>
    <property type="evidence" value="ECO:0007669"/>
    <property type="project" value="UniProtKB-KW"/>
</dbReference>
<name>A0ABD5QFP4_9EURY</name>
<dbReference type="InterPro" id="IPR001173">
    <property type="entry name" value="Glyco_trans_2-like"/>
</dbReference>
<dbReference type="EC" id="2.4.-.-" evidence="2"/>
<dbReference type="Pfam" id="PF00535">
    <property type="entry name" value="Glycos_transf_2"/>
    <property type="match status" value="1"/>
</dbReference>
<proteinExistence type="predicted"/>
<protein>
    <submittedName>
        <fullName evidence="2">Glycosyltransferase</fullName>
        <ecNumber evidence="2">2.4.-.-</ecNumber>
    </submittedName>
</protein>
<dbReference type="AlphaFoldDB" id="A0ABD5QFP4"/>
<keyword evidence="2" id="KW-0808">Transferase</keyword>
<keyword evidence="3" id="KW-1185">Reference proteome</keyword>
<dbReference type="Gene3D" id="3.90.550.10">
    <property type="entry name" value="Spore Coat Polysaccharide Biosynthesis Protein SpsA, Chain A"/>
    <property type="match status" value="1"/>
</dbReference>
<dbReference type="PANTHER" id="PTHR43685:SF2">
    <property type="entry name" value="GLYCOSYLTRANSFERASE 2-LIKE DOMAIN-CONTAINING PROTEIN"/>
    <property type="match status" value="1"/>
</dbReference>
<organism evidence="2 3">
    <name type="scientific">Saliphagus infecundisoli</name>
    <dbReference type="NCBI Taxonomy" id="1849069"/>
    <lineage>
        <taxon>Archaea</taxon>
        <taxon>Methanobacteriati</taxon>
        <taxon>Methanobacteriota</taxon>
        <taxon>Stenosarchaea group</taxon>
        <taxon>Halobacteria</taxon>
        <taxon>Halobacteriales</taxon>
        <taxon>Natrialbaceae</taxon>
        <taxon>Saliphagus</taxon>
    </lineage>
</organism>
<dbReference type="RefSeq" id="WP_224829300.1">
    <property type="nucleotide sequence ID" value="NZ_JAIVEF010000019.1"/>
</dbReference>
<keyword evidence="2" id="KW-0328">Glycosyltransferase</keyword>
<sequence>MRQTDESPPADLTLSAVIPVYNDPYGIRTTLESLTSQTYPIDSYEILVVDNGSEDETRKVVQEYCERYPELVTLLIEDEIQSSYAARNKGVEHAHGALISFIDADMTVEPTWAKSVVDSYTEHGWDYMGCEIETYIDGHGSLTARYDRALGFTVERYLQKAQFVVTACLTVRKTVFEDVGLFDSRLISGGDGEFGERVHAAGFDQYFEPDITVYHPARTTVRAWLKKQFRVGRGSIQRQKYHPERAGGTRPIAPQKFLPLRPRQFYARITDGMDPTVSDAIALYGLDYLSKLTRTAGGIYEQYISKDR</sequence>
<reference evidence="2 3" key="1">
    <citation type="journal article" date="2019" name="Int. J. Syst. Evol. Microbiol.">
        <title>The Global Catalogue of Microorganisms (GCM) 10K type strain sequencing project: providing services to taxonomists for standard genome sequencing and annotation.</title>
        <authorList>
            <consortium name="The Broad Institute Genomics Platform"/>
            <consortium name="The Broad Institute Genome Sequencing Center for Infectious Disease"/>
            <person name="Wu L."/>
            <person name="Ma J."/>
        </authorList>
    </citation>
    <scope>NUCLEOTIDE SEQUENCE [LARGE SCALE GENOMIC DNA]</scope>
    <source>
        <strain evidence="2 3">CGMCC 1.15824</strain>
    </source>
</reference>
<evidence type="ECO:0000313" key="2">
    <source>
        <dbReference type="EMBL" id="MFC4987847.1"/>
    </source>
</evidence>
<comment type="caution">
    <text evidence="2">The sequence shown here is derived from an EMBL/GenBank/DDBJ whole genome shotgun (WGS) entry which is preliminary data.</text>
</comment>
<dbReference type="Proteomes" id="UP001595925">
    <property type="component" value="Unassembled WGS sequence"/>
</dbReference>
<gene>
    <name evidence="2" type="ORF">ACFPFO_08745</name>
</gene>
<dbReference type="EMBL" id="JBHSJG010000033">
    <property type="protein sequence ID" value="MFC4987847.1"/>
    <property type="molecule type" value="Genomic_DNA"/>
</dbReference>
<evidence type="ECO:0000259" key="1">
    <source>
        <dbReference type="Pfam" id="PF00535"/>
    </source>
</evidence>